<reference evidence="3" key="1">
    <citation type="journal article" date="2011" name="Nat. Genet.">
        <title>The Arabidopsis lyrata genome sequence and the basis of rapid genome size change.</title>
        <authorList>
            <person name="Hu T.T."/>
            <person name="Pattyn P."/>
            <person name="Bakker E.G."/>
            <person name="Cao J."/>
            <person name="Cheng J.-F."/>
            <person name="Clark R.M."/>
            <person name="Fahlgren N."/>
            <person name="Fawcett J.A."/>
            <person name="Grimwood J."/>
            <person name="Gundlach H."/>
            <person name="Haberer G."/>
            <person name="Hollister J.D."/>
            <person name="Ossowski S."/>
            <person name="Ottilar R.P."/>
            <person name="Salamov A.A."/>
            <person name="Schneeberger K."/>
            <person name="Spannagl M."/>
            <person name="Wang X."/>
            <person name="Yang L."/>
            <person name="Nasrallah M.E."/>
            <person name="Bergelson J."/>
            <person name="Carrington J.C."/>
            <person name="Gaut B.S."/>
            <person name="Schmutz J."/>
            <person name="Mayer K.F.X."/>
            <person name="Van de Peer Y."/>
            <person name="Grigoriev I.V."/>
            <person name="Nordborg M."/>
            <person name="Weigel D."/>
            <person name="Guo Y.-L."/>
        </authorList>
    </citation>
    <scope>NUCLEOTIDE SEQUENCE [LARGE SCALE GENOMIC DNA]</scope>
    <source>
        <strain evidence="3">cv. MN47</strain>
    </source>
</reference>
<name>D7LJ94_ARALL</name>
<dbReference type="EMBL" id="GL348716">
    <property type="protein sequence ID" value="EFH55890.1"/>
    <property type="molecule type" value="Genomic_DNA"/>
</dbReference>
<dbReference type="InterPro" id="IPR017451">
    <property type="entry name" value="F-box-assoc_interact_dom"/>
</dbReference>
<dbReference type="NCBIfam" id="TIGR01640">
    <property type="entry name" value="F_box_assoc_1"/>
    <property type="match status" value="1"/>
</dbReference>
<evidence type="ECO:0000313" key="3">
    <source>
        <dbReference type="Proteomes" id="UP000008694"/>
    </source>
</evidence>
<protein>
    <recommendedName>
        <fullName evidence="1">F-box associated beta-propeller type 3 domain-containing protein</fullName>
    </recommendedName>
</protein>
<dbReference type="Proteomes" id="UP000008694">
    <property type="component" value="Unassembled WGS sequence"/>
</dbReference>
<evidence type="ECO:0000313" key="2">
    <source>
        <dbReference type="EMBL" id="EFH55890.1"/>
    </source>
</evidence>
<evidence type="ECO:0000259" key="1">
    <source>
        <dbReference type="Pfam" id="PF08268"/>
    </source>
</evidence>
<proteinExistence type="predicted"/>
<dbReference type="PANTHER" id="PTHR31111">
    <property type="entry name" value="BNAA05G37150D PROTEIN-RELATED"/>
    <property type="match status" value="1"/>
</dbReference>
<gene>
    <name evidence="2" type="ORF">ARALYDRAFT_902818</name>
</gene>
<organism evidence="3">
    <name type="scientific">Arabidopsis lyrata subsp. lyrata</name>
    <name type="common">Lyre-leaved rock-cress</name>
    <dbReference type="NCBI Taxonomy" id="81972"/>
    <lineage>
        <taxon>Eukaryota</taxon>
        <taxon>Viridiplantae</taxon>
        <taxon>Streptophyta</taxon>
        <taxon>Embryophyta</taxon>
        <taxon>Tracheophyta</taxon>
        <taxon>Spermatophyta</taxon>
        <taxon>Magnoliopsida</taxon>
        <taxon>eudicotyledons</taxon>
        <taxon>Gunneridae</taxon>
        <taxon>Pentapetalae</taxon>
        <taxon>rosids</taxon>
        <taxon>malvids</taxon>
        <taxon>Brassicales</taxon>
        <taxon>Brassicaceae</taxon>
        <taxon>Camelineae</taxon>
        <taxon>Arabidopsis</taxon>
    </lineage>
</organism>
<dbReference type="Gramene" id="scaffold_402319.1">
    <property type="protein sequence ID" value="scaffold_402319.1"/>
    <property type="gene ID" value="scaffold_402319.1"/>
</dbReference>
<dbReference type="HOGENOM" id="CLU_027176_9_1_1"/>
<sequence>MVHTKSCVCLQGSFEHFPCRHGRCINGVVYYEAWLKPDCTQRFVMSFHVRSEKFNMIKVSWRGPRGLLLAYQGKLAYHRSSHHDAFISLWVLEDAERHEWSFKHFSLPFPLKDPISKTTLCLGSVTDAGEFIYVPQNLLGPFHALYFDPKTNTVRRVIYQGVADDEFRRRHGLGNKTLEGLHIFPDHIESLLSM</sequence>
<dbReference type="Pfam" id="PF08268">
    <property type="entry name" value="FBA_3"/>
    <property type="match status" value="1"/>
</dbReference>
<accession>D7LJ94</accession>
<dbReference type="AlphaFoldDB" id="D7LJ94"/>
<dbReference type="PANTHER" id="PTHR31111:SF106">
    <property type="entry name" value="F-BOX ASSOCIATED UBIQUITINATION EFFECTOR FAMILY PROTEIN"/>
    <property type="match status" value="1"/>
</dbReference>
<feature type="domain" description="F-box associated beta-propeller type 3" evidence="1">
    <location>
        <begin position="11"/>
        <end position="188"/>
    </location>
</feature>
<keyword evidence="3" id="KW-1185">Reference proteome</keyword>
<dbReference type="InterPro" id="IPR013187">
    <property type="entry name" value="F-box-assoc_dom_typ3"/>
</dbReference>